<comment type="caution">
    <text evidence="2">The sequence shown here is derived from an EMBL/GenBank/DDBJ whole genome shotgun (WGS) entry which is preliminary data.</text>
</comment>
<feature type="compositionally biased region" description="Basic residues" evidence="1">
    <location>
        <begin position="183"/>
        <end position="193"/>
    </location>
</feature>
<sequence length="233" mass="27355">MNPEDDQNLISPLPSLLLKGLNVNGRKRRRTAHLKCVKKIRFEIRFSKILLDSYNNPSNICINGAFFIDNEKFAVNSKILSNRMSIKTNSLIKDFRYLEIECIKRLPKELFRVYPDPKNWKVYQHSKKGFTLNKIINNVKYNSKDSSLNWNENLPTIKRKQPNTENQNNEHPTQQKKVQNGAKPKKSVAKKPNHLSLQNLSNDTEQFNMDCFFSLEDDNDKNIEVDEYLQFYS</sequence>
<reference evidence="2 3" key="1">
    <citation type="submission" date="2024-04" db="EMBL/GenBank/DDBJ databases">
        <title>Tritrichomonas musculus Genome.</title>
        <authorList>
            <person name="Alves-Ferreira E."/>
            <person name="Grigg M."/>
            <person name="Lorenzi H."/>
            <person name="Galac M."/>
        </authorList>
    </citation>
    <scope>NUCLEOTIDE SEQUENCE [LARGE SCALE GENOMIC DNA]</scope>
    <source>
        <strain evidence="2 3">EAF2021</strain>
    </source>
</reference>
<dbReference type="Gene3D" id="1.10.10.10">
    <property type="entry name" value="Winged helix-like DNA-binding domain superfamily/Winged helix DNA-binding domain"/>
    <property type="match status" value="1"/>
</dbReference>
<feature type="compositionally biased region" description="Polar residues" evidence="1">
    <location>
        <begin position="163"/>
        <end position="178"/>
    </location>
</feature>
<evidence type="ECO:0008006" key="4">
    <source>
        <dbReference type="Google" id="ProtNLM"/>
    </source>
</evidence>
<proteinExistence type="predicted"/>
<dbReference type="Proteomes" id="UP001470230">
    <property type="component" value="Unassembled WGS sequence"/>
</dbReference>
<dbReference type="EMBL" id="JAPFFF010000041">
    <property type="protein sequence ID" value="KAK8841538.1"/>
    <property type="molecule type" value="Genomic_DNA"/>
</dbReference>
<accession>A0ABR2H5R0</accession>
<dbReference type="InterPro" id="IPR036388">
    <property type="entry name" value="WH-like_DNA-bd_sf"/>
</dbReference>
<evidence type="ECO:0000313" key="2">
    <source>
        <dbReference type="EMBL" id="KAK8841538.1"/>
    </source>
</evidence>
<protein>
    <recommendedName>
        <fullName evidence="4">Initiator binding domain-containing protein</fullName>
    </recommendedName>
</protein>
<evidence type="ECO:0000313" key="3">
    <source>
        <dbReference type="Proteomes" id="UP001470230"/>
    </source>
</evidence>
<organism evidence="2 3">
    <name type="scientific">Tritrichomonas musculus</name>
    <dbReference type="NCBI Taxonomy" id="1915356"/>
    <lineage>
        <taxon>Eukaryota</taxon>
        <taxon>Metamonada</taxon>
        <taxon>Parabasalia</taxon>
        <taxon>Tritrichomonadida</taxon>
        <taxon>Tritrichomonadidae</taxon>
        <taxon>Tritrichomonas</taxon>
    </lineage>
</organism>
<gene>
    <name evidence="2" type="ORF">M9Y10_027160</name>
</gene>
<keyword evidence="3" id="KW-1185">Reference proteome</keyword>
<name>A0ABR2H5R0_9EUKA</name>
<evidence type="ECO:0000256" key="1">
    <source>
        <dbReference type="SAM" id="MobiDB-lite"/>
    </source>
</evidence>
<feature type="region of interest" description="Disordered" evidence="1">
    <location>
        <begin position="158"/>
        <end position="200"/>
    </location>
</feature>